<name>A0A6G1CZP5_9ORYZ</name>
<organism evidence="1 2">
    <name type="scientific">Oryza meyeriana var. granulata</name>
    <dbReference type="NCBI Taxonomy" id="110450"/>
    <lineage>
        <taxon>Eukaryota</taxon>
        <taxon>Viridiplantae</taxon>
        <taxon>Streptophyta</taxon>
        <taxon>Embryophyta</taxon>
        <taxon>Tracheophyta</taxon>
        <taxon>Spermatophyta</taxon>
        <taxon>Magnoliopsida</taxon>
        <taxon>Liliopsida</taxon>
        <taxon>Poales</taxon>
        <taxon>Poaceae</taxon>
        <taxon>BOP clade</taxon>
        <taxon>Oryzoideae</taxon>
        <taxon>Oryzeae</taxon>
        <taxon>Oryzinae</taxon>
        <taxon>Oryza</taxon>
        <taxon>Oryza meyeriana</taxon>
    </lineage>
</organism>
<evidence type="ECO:0000313" key="1">
    <source>
        <dbReference type="EMBL" id="KAF0905547.1"/>
    </source>
</evidence>
<protein>
    <recommendedName>
        <fullName evidence="3">DUF4220 domain-containing protein</fullName>
    </recommendedName>
</protein>
<dbReference type="Pfam" id="PF04578">
    <property type="entry name" value="DUF594"/>
    <property type="match status" value="1"/>
</dbReference>
<reference evidence="1 2" key="1">
    <citation type="submission" date="2019-11" db="EMBL/GenBank/DDBJ databases">
        <title>Whole genome sequence of Oryza granulata.</title>
        <authorList>
            <person name="Li W."/>
        </authorList>
    </citation>
    <scope>NUCLEOTIDE SEQUENCE [LARGE SCALE GENOMIC DNA]</scope>
    <source>
        <strain evidence="2">cv. Menghai</strain>
        <tissue evidence="1">Leaf</tissue>
    </source>
</reference>
<dbReference type="Proteomes" id="UP000479710">
    <property type="component" value="Unassembled WGS sequence"/>
</dbReference>
<proteinExistence type="predicted"/>
<dbReference type="AlphaFoldDB" id="A0A6G1CZP5"/>
<dbReference type="InterPro" id="IPR007658">
    <property type="entry name" value="DUF594"/>
</dbReference>
<gene>
    <name evidence="1" type="ORF">E2562_007344</name>
</gene>
<keyword evidence="2" id="KW-1185">Reference proteome</keyword>
<dbReference type="PANTHER" id="PTHR31325">
    <property type="entry name" value="OS01G0798800 PROTEIN-RELATED"/>
    <property type="match status" value="1"/>
</dbReference>
<dbReference type="OrthoDB" id="687162at2759"/>
<dbReference type="EMBL" id="SPHZ02000007">
    <property type="protein sequence ID" value="KAF0905547.1"/>
    <property type="molecule type" value="Genomic_DNA"/>
</dbReference>
<accession>A0A6G1CZP5</accession>
<evidence type="ECO:0000313" key="2">
    <source>
        <dbReference type="Proteomes" id="UP000479710"/>
    </source>
</evidence>
<sequence length="294" mass="31949">MVQAGCKLVNKTWKDNMNLCSVLPQAIHPRKTQMYHFLRRLIPLPEKTKSVKVPSEVKSAIIGKLRSIEGRLSNGTASLRCLQSVPLQVSDTLLRACSGKGTTDVLLVWHIATTILEVRLPTASSSSHSDSNKVVATHLSGYCAYMVAYCPELLPDDDGWSKDLYKAVREDVWRALAAGRAPASSPKEECQQLVELLSADCRHEVVKNGAKLAEQLVVLVGDEVEKKAWEVLAGFWSEMILYAAPSENLDGHAEAIARGGELITLLWALLTHAGIVSRPITTAAADNRSGSAAV</sequence>
<comment type="caution">
    <text evidence="1">The sequence shown here is derived from an EMBL/GenBank/DDBJ whole genome shotgun (WGS) entry which is preliminary data.</text>
</comment>
<evidence type="ECO:0008006" key="3">
    <source>
        <dbReference type="Google" id="ProtNLM"/>
    </source>
</evidence>